<dbReference type="AlphaFoldDB" id="A0ABC8RF02"/>
<feature type="compositionally biased region" description="Basic residues" evidence="7">
    <location>
        <begin position="261"/>
        <end position="270"/>
    </location>
</feature>
<evidence type="ECO:0000256" key="1">
    <source>
        <dbReference type="ARBA" id="ARBA00004123"/>
    </source>
</evidence>
<feature type="compositionally biased region" description="Low complexity" evidence="7">
    <location>
        <begin position="120"/>
        <end position="129"/>
    </location>
</feature>
<dbReference type="PANTHER" id="PTHR33057">
    <property type="entry name" value="TRANSCRIPTION REPRESSOR OFP7-RELATED"/>
    <property type="match status" value="1"/>
</dbReference>
<sequence>MENQVRHTASRFLPSSLTTCRSRNISDVIESSIVLTRNTKNLHEHHLVSPKIQIYPPFTKPKNPNDLTIAKELMEVSKPKTQFFDCNAERRKSFPPVKPFSPLKYRHKEISGKETKIKKSSSSNSGWFSSEDEAEDDGGKTDTFFSLSSGSFESFRRKRNDSRRRRGEYDISEMGRSALEVPPSSTDTLLELSPKTATISRNTTKPSLRAEMCHHPSVKERKSDKDISYVLADSSDSATSHPKTTNNHHKTSKTSRETCTNRRRPTKGHTHLAAENEAQDSSVAPLSSTDLYYSHFGKTTNTRRKTNKIRRRRGADLGSIMEGFSFLADDRVEESYAVEKSSSDPYSDFRTSMVEMIVEKQIFGAEDLERLLLRFLSLNSSSYHEIIVQVFSEICETLFSC</sequence>
<dbReference type="PANTHER" id="PTHR33057:SF17">
    <property type="entry name" value="TRANSCRIPTION REPRESSOR OFP8"/>
    <property type="match status" value="1"/>
</dbReference>
<dbReference type="InterPro" id="IPR038933">
    <property type="entry name" value="Ovate"/>
</dbReference>
<dbReference type="InterPro" id="IPR006458">
    <property type="entry name" value="Ovate_C"/>
</dbReference>
<keyword evidence="3 6" id="KW-0805">Transcription regulation</keyword>
<dbReference type="PROSITE" id="PS51754">
    <property type="entry name" value="OVATE"/>
    <property type="match status" value="1"/>
</dbReference>
<evidence type="ECO:0000256" key="5">
    <source>
        <dbReference type="ARBA" id="ARBA00023242"/>
    </source>
</evidence>
<evidence type="ECO:0000256" key="2">
    <source>
        <dbReference type="ARBA" id="ARBA00022491"/>
    </source>
</evidence>
<keyword evidence="2 6" id="KW-0678">Repressor</keyword>
<gene>
    <name evidence="9" type="ORF">ILEXP_LOCUS11269</name>
</gene>
<accession>A0ABC8RF02</accession>
<dbReference type="GO" id="GO:0045892">
    <property type="term" value="P:negative regulation of DNA-templated transcription"/>
    <property type="evidence" value="ECO:0007669"/>
    <property type="project" value="UniProtKB-UniRule"/>
</dbReference>
<evidence type="ECO:0000256" key="3">
    <source>
        <dbReference type="ARBA" id="ARBA00023015"/>
    </source>
</evidence>
<proteinExistence type="predicted"/>
<evidence type="ECO:0000313" key="9">
    <source>
        <dbReference type="EMBL" id="CAK9143555.1"/>
    </source>
</evidence>
<comment type="subcellular location">
    <subcellularLocation>
        <location evidence="1 6">Nucleus</location>
    </subcellularLocation>
</comment>
<feature type="region of interest" description="Disordered" evidence="7">
    <location>
        <begin position="112"/>
        <end position="142"/>
    </location>
</feature>
<reference evidence="9 10" key="1">
    <citation type="submission" date="2024-02" db="EMBL/GenBank/DDBJ databases">
        <authorList>
            <person name="Vignale AGUSTIN F."/>
            <person name="Sosa J E."/>
            <person name="Modenutti C."/>
        </authorList>
    </citation>
    <scope>NUCLEOTIDE SEQUENCE [LARGE SCALE GENOMIC DNA]</scope>
</reference>
<dbReference type="NCBIfam" id="TIGR01568">
    <property type="entry name" value="A_thal_3678"/>
    <property type="match status" value="1"/>
</dbReference>
<keyword evidence="4 6" id="KW-0804">Transcription</keyword>
<dbReference type="EMBL" id="CAUOFW020001311">
    <property type="protein sequence ID" value="CAK9143555.1"/>
    <property type="molecule type" value="Genomic_DNA"/>
</dbReference>
<dbReference type="Proteomes" id="UP001642360">
    <property type="component" value="Unassembled WGS sequence"/>
</dbReference>
<dbReference type="GO" id="GO:0005634">
    <property type="term" value="C:nucleus"/>
    <property type="evidence" value="ECO:0007669"/>
    <property type="project" value="UniProtKB-SubCell"/>
</dbReference>
<evidence type="ECO:0000256" key="4">
    <source>
        <dbReference type="ARBA" id="ARBA00023163"/>
    </source>
</evidence>
<organism evidence="9 10">
    <name type="scientific">Ilex paraguariensis</name>
    <name type="common">yerba mate</name>
    <dbReference type="NCBI Taxonomy" id="185542"/>
    <lineage>
        <taxon>Eukaryota</taxon>
        <taxon>Viridiplantae</taxon>
        <taxon>Streptophyta</taxon>
        <taxon>Embryophyta</taxon>
        <taxon>Tracheophyta</taxon>
        <taxon>Spermatophyta</taxon>
        <taxon>Magnoliopsida</taxon>
        <taxon>eudicotyledons</taxon>
        <taxon>Gunneridae</taxon>
        <taxon>Pentapetalae</taxon>
        <taxon>asterids</taxon>
        <taxon>campanulids</taxon>
        <taxon>Aquifoliales</taxon>
        <taxon>Aquifoliaceae</taxon>
        <taxon>Ilex</taxon>
    </lineage>
</organism>
<comment type="function">
    <text evidence="6">Transcriptional repressor that regulates multiple aspects of plant growth and development.</text>
</comment>
<evidence type="ECO:0000259" key="8">
    <source>
        <dbReference type="PROSITE" id="PS51754"/>
    </source>
</evidence>
<evidence type="ECO:0000256" key="7">
    <source>
        <dbReference type="SAM" id="MobiDB-lite"/>
    </source>
</evidence>
<feature type="domain" description="OVATE" evidence="8">
    <location>
        <begin position="338"/>
        <end position="397"/>
    </location>
</feature>
<evidence type="ECO:0000256" key="6">
    <source>
        <dbReference type="RuleBase" id="RU367028"/>
    </source>
</evidence>
<protein>
    <recommendedName>
        <fullName evidence="6">Transcription repressor</fullName>
    </recommendedName>
    <alternativeName>
        <fullName evidence="6">Ovate family protein</fullName>
    </alternativeName>
</protein>
<evidence type="ECO:0000313" key="10">
    <source>
        <dbReference type="Proteomes" id="UP001642360"/>
    </source>
</evidence>
<feature type="region of interest" description="Disordered" evidence="7">
    <location>
        <begin position="233"/>
        <end position="283"/>
    </location>
</feature>
<name>A0ABC8RF02_9AQUA</name>
<dbReference type="Pfam" id="PF04844">
    <property type="entry name" value="Ovate"/>
    <property type="match status" value="1"/>
</dbReference>
<comment type="caution">
    <text evidence="9">The sequence shown here is derived from an EMBL/GenBank/DDBJ whole genome shotgun (WGS) entry which is preliminary data.</text>
</comment>
<keyword evidence="5 6" id="KW-0539">Nucleus</keyword>
<keyword evidence="10" id="KW-1185">Reference proteome</keyword>